<feature type="region of interest" description="Disordered" evidence="1">
    <location>
        <begin position="1"/>
        <end position="50"/>
    </location>
</feature>
<evidence type="ECO:0000313" key="3">
    <source>
        <dbReference type="EMBL" id="KAJ0967783.1"/>
    </source>
</evidence>
<dbReference type="AlphaFoldDB" id="A0A9D5C7R6"/>
<dbReference type="Proteomes" id="UP001085076">
    <property type="component" value="Miscellaneous, Linkage group lg07"/>
</dbReference>
<dbReference type="EMBL" id="JAGGNH010000007">
    <property type="protein sequence ID" value="KAJ0967783.1"/>
    <property type="molecule type" value="Genomic_DNA"/>
</dbReference>
<evidence type="ECO:0000256" key="1">
    <source>
        <dbReference type="SAM" id="MobiDB-lite"/>
    </source>
</evidence>
<keyword evidence="4" id="KW-1185">Reference proteome</keyword>
<feature type="compositionally biased region" description="Basic and acidic residues" evidence="1">
    <location>
        <begin position="226"/>
        <end position="243"/>
    </location>
</feature>
<reference evidence="3" key="1">
    <citation type="submission" date="2021-03" db="EMBL/GenBank/DDBJ databases">
        <authorList>
            <person name="Li Z."/>
            <person name="Yang C."/>
        </authorList>
    </citation>
    <scope>NUCLEOTIDE SEQUENCE</scope>
    <source>
        <strain evidence="3">Dzin_1.0</strain>
        <tissue evidence="3">Leaf</tissue>
    </source>
</reference>
<name>A0A9D5C7R6_9LILI</name>
<gene>
    <name evidence="3" type="ORF">J5N97_024700</name>
</gene>
<evidence type="ECO:0000259" key="2">
    <source>
        <dbReference type="Pfam" id="PF23247"/>
    </source>
</evidence>
<dbReference type="InterPro" id="IPR052843">
    <property type="entry name" value="ER_body_metal_sequester"/>
</dbReference>
<organism evidence="3 4">
    <name type="scientific">Dioscorea zingiberensis</name>
    <dbReference type="NCBI Taxonomy" id="325984"/>
    <lineage>
        <taxon>Eukaryota</taxon>
        <taxon>Viridiplantae</taxon>
        <taxon>Streptophyta</taxon>
        <taxon>Embryophyta</taxon>
        <taxon>Tracheophyta</taxon>
        <taxon>Spermatophyta</taxon>
        <taxon>Magnoliopsida</taxon>
        <taxon>Liliopsida</taxon>
        <taxon>Dioscoreales</taxon>
        <taxon>Dioscoreaceae</taxon>
        <taxon>Dioscorea</taxon>
    </lineage>
</organism>
<evidence type="ECO:0000313" key="4">
    <source>
        <dbReference type="Proteomes" id="UP001085076"/>
    </source>
</evidence>
<dbReference type="Pfam" id="PF23247">
    <property type="entry name" value="LRR_RPS2"/>
    <property type="match status" value="1"/>
</dbReference>
<reference evidence="3" key="2">
    <citation type="journal article" date="2022" name="Hortic Res">
        <title>The genome of Dioscorea zingiberensis sheds light on the biosynthesis, origin and evolution of the medicinally important diosgenin saponins.</title>
        <authorList>
            <person name="Li Y."/>
            <person name="Tan C."/>
            <person name="Li Z."/>
            <person name="Guo J."/>
            <person name="Li S."/>
            <person name="Chen X."/>
            <person name="Wang C."/>
            <person name="Dai X."/>
            <person name="Yang H."/>
            <person name="Song W."/>
            <person name="Hou L."/>
            <person name="Xu J."/>
            <person name="Tong Z."/>
            <person name="Xu A."/>
            <person name="Yuan X."/>
            <person name="Wang W."/>
            <person name="Yang Q."/>
            <person name="Chen L."/>
            <person name="Sun Z."/>
            <person name="Wang K."/>
            <person name="Pan B."/>
            <person name="Chen J."/>
            <person name="Bao Y."/>
            <person name="Liu F."/>
            <person name="Qi X."/>
            <person name="Gang D.R."/>
            <person name="Wen J."/>
            <person name="Li J."/>
        </authorList>
    </citation>
    <scope>NUCLEOTIDE SEQUENCE</scope>
    <source>
        <strain evidence="3">Dzin_1.0</strain>
    </source>
</reference>
<dbReference type="PANTHER" id="PTHR38937:SF2">
    <property type="entry name" value="MEMBRANE PROTEIN OF ER BODY-LIKE PROTEIN ISOFORM X1"/>
    <property type="match status" value="1"/>
</dbReference>
<feature type="region of interest" description="Disordered" evidence="1">
    <location>
        <begin position="226"/>
        <end position="262"/>
    </location>
</feature>
<proteinExistence type="predicted"/>
<dbReference type="InterPro" id="IPR057135">
    <property type="entry name" value="At4g27190-like_LRR"/>
</dbReference>
<accession>A0A9D5C7R6</accession>
<dbReference type="OrthoDB" id="1924921at2759"/>
<dbReference type="PANTHER" id="PTHR38937">
    <property type="entry name" value="MEMBRANE PROTEIN OF ER BODY-LIKE PROTEIN"/>
    <property type="match status" value="1"/>
</dbReference>
<dbReference type="InterPro" id="IPR032675">
    <property type="entry name" value="LRR_dom_sf"/>
</dbReference>
<dbReference type="SUPFAM" id="SSF52058">
    <property type="entry name" value="L domain-like"/>
    <property type="match status" value="1"/>
</dbReference>
<dbReference type="Gene3D" id="3.80.10.10">
    <property type="entry name" value="Ribonuclease Inhibitor"/>
    <property type="match status" value="1"/>
</dbReference>
<feature type="compositionally biased region" description="Acidic residues" evidence="1">
    <location>
        <begin position="1"/>
        <end position="11"/>
    </location>
</feature>
<feature type="domain" description="Disease resistance protein At4g27190-like leucine-rich repeats" evidence="2">
    <location>
        <begin position="726"/>
        <end position="825"/>
    </location>
</feature>
<comment type="caution">
    <text evidence="3">The sequence shown here is derived from an EMBL/GenBank/DDBJ whole genome shotgun (WGS) entry which is preliminary data.</text>
</comment>
<feature type="compositionally biased region" description="Basic and acidic residues" evidence="1">
    <location>
        <begin position="25"/>
        <end position="50"/>
    </location>
</feature>
<sequence>MWEEEVEEVEQALEPRQARKRRSLRFHEKGGVEDNETLAEKKEVEVGEEGDRSVFFDQDEGYNSSDQTVATNSETVDQFVAEKAYLCSETKRETRTLKTEIVEDNGVKVEHKSKLQVTEFDVERVLQEQETHDLFCPNCNSCITKRVILRKRKRTGQGFKYDSKHKKVHETQDDLDTSAALTEIADEDCDRELELFRCLSWFRFFIPIGFSLPGESSISAGKLVEDAPQKQLDDTKTDSELKPGEGQGLSEQKVNSKEGRSDAPLIYIPGSEVHGEQIIIGEKDCPINNKTSGKAFYEGPEANSDKGKSDTHLIDIPVYEVHGIQIIAGEKVNDPIDDKASGDDIIQSAEVIVTKPIGRTDGDVITHTGPHLPVSVPLELIAEPWDDTPSVVGDCGTTERTRNEWDVLKGNVHGALGGEGKNRPKFWWNDQVDTIEEEVEDVEFERRKLRKSSVKKLQRVHELKAGGIHQVRMPLKNVLVGEDSEDDDVEVGSWKLVGHVGGQPGDDKKKISYGGDDERGMGDWKLISYGGDDERGMGDWKLISYGGDDEREMGNWKLTSHGGDYERGIGNWKLENTPEPGNWRSHGGDDERGVGNWRIEASSSKDDSRQVSFDDLDCLGQLSDLRLTLCTASCLARFFKSPVLPKRTQLLHLHYCSGLISIHTSAFRSMKRLRELHIQECGDAKELIIGDDQQTAEDRIPLSIEFLFLSQLPRLKIILNGTPPCKVFQNLRYLSISKCHELKDATWVLKLPCLEDLILSDCNEMEHMISSDGEEAVDEVALLPRLKRLALMNLPKLKFICKQILVFPALEFLEITNICHELTKLPLGKESAINLKEIRGEREWWNSLQWEDNNTKYAFAHLFIEGN</sequence>
<protein>
    <recommendedName>
        <fullName evidence="2">Disease resistance protein At4g27190-like leucine-rich repeats domain-containing protein</fullName>
    </recommendedName>
</protein>